<dbReference type="PANTHER" id="PTHR43451:SF1">
    <property type="entry name" value="ACETYLTRANSFERASE"/>
    <property type="match status" value="1"/>
</dbReference>
<dbReference type="PROSITE" id="PS51186">
    <property type="entry name" value="GNAT"/>
    <property type="match status" value="1"/>
</dbReference>
<dbReference type="Gene3D" id="3.40.630.30">
    <property type="match status" value="1"/>
</dbReference>
<evidence type="ECO:0000313" key="3">
    <source>
        <dbReference type="Proteomes" id="UP001055105"/>
    </source>
</evidence>
<dbReference type="CDD" id="cd04301">
    <property type="entry name" value="NAT_SF"/>
    <property type="match status" value="1"/>
</dbReference>
<proteinExistence type="predicted"/>
<comment type="caution">
    <text evidence="2">The sequence shown here is derived from an EMBL/GenBank/DDBJ whole genome shotgun (WGS) entry which is preliminary data.</text>
</comment>
<gene>
    <name evidence="2" type="ORF">CE91St16_25690</name>
</gene>
<reference evidence="2" key="1">
    <citation type="submission" date="2022-01" db="EMBL/GenBank/DDBJ databases">
        <title>Novel bile acid biosynthetic pathways are enriched in the microbiome of centenarians.</title>
        <authorList>
            <person name="Sato Y."/>
            <person name="Atarashi K."/>
            <person name="Plichta R.D."/>
            <person name="Arai Y."/>
            <person name="Sasajima S."/>
            <person name="Kearney M.S."/>
            <person name="Suda W."/>
            <person name="Takeshita K."/>
            <person name="Sasaki T."/>
            <person name="Okamoto S."/>
            <person name="Skelly N.A."/>
            <person name="Okamura Y."/>
            <person name="Vlamakis H."/>
            <person name="Li Y."/>
            <person name="Tanoue T."/>
            <person name="Takei H."/>
            <person name="Nittono H."/>
            <person name="Narushima S."/>
            <person name="Irie J."/>
            <person name="Itoh H."/>
            <person name="Moriya K."/>
            <person name="Sugiura Y."/>
            <person name="Suematsu M."/>
            <person name="Moritoki N."/>
            <person name="Shibata S."/>
            <person name="Littman R.D."/>
            <person name="Fischbach A.M."/>
            <person name="Uwamino Y."/>
            <person name="Inoue T."/>
            <person name="Honda A."/>
            <person name="Hattori M."/>
            <person name="Murai T."/>
            <person name="Xavier J.R."/>
            <person name="Hirose N."/>
            <person name="Honda K."/>
        </authorList>
    </citation>
    <scope>NUCLEOTIDE SEQUENCE</scope>
    <source>
        <strain evidence="2">CE91-St16</strain>
    </source>
</reference>
<dbReference type="AlphaFoldDB" id="A0AA37NM66"/>
<dbReference type="RefSeq" id="WP_244076819.1">
    <property type="nucleotide sequence ID" value="NZ_AP025581.1"/>
</dbReference>
<protein>
    <submittedName>
        <fullName evidence="2">N-acetyltransferase</fullName>
    </submittedName>
</protein>
<dbReference type="PANTHER" id="PTHR43451">
    <property type="entry name" value="ACETYLTRANSFERASE (GNAT) FAMILY PROTEIN"/>
    <property type="match status" value="1"/>
</dbReference>
<dbReference type="SUPFAM" id="SSF55729">
    <property type="entry name" value="Acyl-CoA N-acyltransferases (Nat)"/>
    <property type="match status" value="1"/>
</dbReference>
<sequence length="165" mass="18328">MQPTVPDTTPPPATEIRPLREAEIRAASALVRRVFAEFEAPDYAQEGIDVFHRFIAPEALTEQFRTGALKLWGAFRQDTLAGVAAVRNRSHISLLFVDASCHRQGIARALFNAVRDFCGTDPAVSRITVNSSPYAVEIYRKLGFTATDAERVTDGIRFTPMTYLL</sequence>
<dbReference type="InterPro" id="IPR016181">
    <property type="entry name" value="Acyl_CoA_acyltransferase"/>
</dbReference>
<dbReference type="Pfam" id="PF13673">
    <property type="entry name" value="Acetyltransf_10"/>
    <property type="match status" value="1"/>
</dbReference>
<dbReference type="EMBL" id="BQOL01000002">
    <property type="protein sequence ID" value="GKI19661.1"/>
    <property type="molecule type" value="Genomic_DNA"/>
</dbReference>
<feature type="domain" description="N-acetyltransferase" evidence="1">
    <location>
        <begin position="14"/>
        <end position="165"/>
    </location>
</feature>
<evidence type="ECO:0000313" key="2">
    <source>
        <dbReference type="EMBL" id="GKI19661.1"/>
    </source>
</evidence>
<evidence type="ECO:0000259" key="1">
    <source>
        <dbReference type="PROSITE" id="PS51186"/>
    </source>
</evidence>
<dbReference type="Proteomes" id="UP001055105">
    <property type="component" value="Unassembled WGS sequence"/>
</dbReference>
<dbReference type="InterPro" id="IPR052564">
    <property type="entry name" value="N-acetyltrans/Recomb-assoc"/>
</dbReference>
<name>A0AA37NM66_9BACT</name>
<organism evidence="2 3">
    <name type="scientific">Alistipes finegoldii</name>
    <dbReference type="NCBI Taxonomy" id="214856"/>
    <lineage>
        <taxon>Bacteria</taxon>
        <taxon>Pseudomonadati</taxon>
        <taxon>Bacteroidota</taxon>
        <taxon>Bacteroidia</taxon>
        <taxon>Bacteroidales</taxon>
        <taxon>Rikenellaceae</taxon>
        <taxon>Alistipes</taxon>
    </lineage>
</organism>
<dbReference type="GO" id="GO:0016747">
    <property type="term" value="F:acyltransferase activity, transferring groups other than amino-acyl groups"/>
    <property type="evidence" value="ECO:0007669"/>
    <property type="project" value="InterPro"/>
</dbReference>
<dbReference type="InterPro" id="IPR000182">
    <property type="entry name" value="GNAT_dom"/>
</dbReference>
<accession>A0AA37NM66</accession>